<dbReference type="InterPro" id="IPR036859">
    <property type="entry name" value="CAP-Gly_dom_sf"/>
</dbReference>
<dbReference type="InterPro" id="IPR000938">
    <property type="entry name" value="CAP-Gly_domain"/>
</dbReference>
<feature type="domain" description="CAP-Gly" evidence="1">
    <location>
        <begin position="33"/>
        <end position="69"/>
    </location>
</feature>
<dbReference type="PANTHER" id="PTHR18916">
    <property type="entry name" value="DYNACTIN 1-RELATED MICROTUBULE-BINDING"/>
    <property type="match status" value="1"/>
</dbReference>
<sequence>MDIKLGDRIESVDGFRGWVRYVGEVAGRREREWYGIEWDEEKRGKHDGIYDGYRYFECRREGSFGSFVKPKMISGRQTLGDAVMEKYSLRKENITGSLVVSKPVELDQLTLCSGQDL</sequence>
<dbReference type="AlphaFoldDB" id="A0A7S3EE16"/>
<dbReference type="Pfam" id="PF01302">
    <property type="entry name" value="CAP_GLY"/>
    <property type="match status" value="1"/>
</dbReference>
<dbReference type="SMART" id="SM01052">
    <property type="entry name" value="CAP_GLY"/>
    <property type="match status" value="1"/>
</dbReference>
<dbReference type="SUPFAM" id="SSF74924">
    <property type="entry name" value="Cap-Gly domain"/>
    <property type="match status" value="1"/>
</dbReference>
<organism evidence="2">
    <name type="scientific">Rhodosorus marinus</name>
    <dbReference type="NCBI Taxonomy" id="101924"/>
    <lineage>
        <taxon>Eukaryota</taxon>
        <taxon>Rhodophyta</taxon>
        <taxon>Stylonematophyceae</taxon>
        <taxon>Stylonematales</taxon>
        <taxon>Stylonemataceae</taxon>
        <taxon>Rhodosorus</taxon>
    </lineage>
</organism>
<name>A0A7S3EE16_9RHOD</name>
<reference evidence="2" key="1">
    <citation type="submission" date="2021-01" db="EMBL/GenBank/DDBJ databases">
        <authorList>
            <person name="Corre E."/>
            <person name="Pelletier E."/>
            <person name="Niang G."/>
            <person name="Scheremetjew M."/>
            <person name="Finn R."/>
            <person name="Kale V."/>
            <person name="Holt S."/>
            <person name="Cochrane G."/>
            <person name="Meng A."/>
            <person name="Brown T."/>
            <person name="Cohen L."/>
        </authorList>
    </citation>
    <scope>NUCLEOTIDE SEQUENCE</scope>
    <source>
        <strain evidence="2">CCMP 769</strain>
    </source>
</reference>
<gene>
    <name evidence="2" type="ORF">RMAR00112_LOCUS15988</name>
</gene>
<dbReference type="PROSITE" id="PS50245">
    <property type="entry name" value="CAP_GLY_2"/>
    <property type="match status" value="1"/>
</dbReference>
<protein>
    <recommendedName>
        <fullName evidence="1">CAP-Gly domain-containing protein</fullName>
    </recommendedName>
</protein>
<accession>A0A7S3EE16</accession>
<evidence type="ECO:0000259" key="1">
    <source>
        <dbReference type="PROSITE" id="PS50245"/>
    </source>
</evidence>
<dbReference type="EMBL" id="HBHW01020577">
    <property type="protein sequence ID" value="CAE0048001.1"/>
    <property type="molecule type" value="Transcribed_RNA"/>
</dbReference>
<evidence type="ECO:0000313" key="2">
    <source>
        <dbReference type="EMBL" id="CAE0048001.1"/>
    </source>
</evidence>
<dbReference type="Gene3D" id="2.30.30.190">
    <property type="entry name" value="CAP Gly-rich-like domain"/>
    <property type="match status" value="1"/>
</dbReference>
<proteinExistence type="predicted"/>